<evidence type="ECO:0000256" key="1">
    <source>
        <dbReference type="SAM" id="MobiDB-lite"/>
    </source>
</evidence>
<evidence type="ECO:0000313" key="3">
    <source>
        <dbReference type="EMBL" id="KAK9991782.1"/>
    </source>
</evidence>
<feature type="compositionally biased region" description="Polar residues" evidence="1">
    <location>
        <begin position="177"/>
        <end position="187"/>
    </location>
</feature>
<dbReference type="PANTHER" id="PTHR31286:SF99">
    <property type="entry name" value="DUF4283 DOMAIN-CONTAINING PROTEIN"/>
    <property type="match status" value="1"/>
</dbReference>
<gene>
    <name evidence="3" type="ORF">SO802_026767</name>
</gene>
<dbReference type="AlphaFoldDB" id="A0AAW2C101"/>
<evidence type="ECO:0000259" key="2">
    <source>
        <dbReference type="Pfam" id="PF14111"/>
    </source>
</evidence>
<keyword evidence="4" id="KW-1185">Reference proteome</keyword>
<feature type="region of interest" description="Disordered" evidence="1">
    <location>
        <begin position="167"/>
        <end position="190"/>
    </location>
</feature>
<feature type="region of interest" description="Disordered" evidence="1">
    <location>
        <begin position="441"/>
        <end position="465"/>
    </location>
</feature>
<dbReference type="PANTHER" id="PTHR31286">
    <property type="entry name" value="GLYCINE-RICH CELL WALL STRUCTURAL PROTEIN 1.8-LIKE"/>
    <property type="match status" value="1"/>
</dbReference>
<dbReference type="Pfam" id="PF14111">
    <property type="entry name" value="DUF4283"/>
    <property type="match status" value="1"/>
</dbReference>
<sequence>MKYYFIEGHGTCPVSPNHDEGSWNPNASFRDKLVGEILGAFSQAFSLEDGMDDDAESDEEVETFRQGLLDCVDLGHRFFLTRLSLGEDYENVLRKGLWFIGDHFLSIRPWEPDFKPALASVSSIAVWVRLNELPIEYYNAKALQIIGKAIDNVLRIDTFMASETRGRKNRTKHLKSGGTSPRQSSAFSFRDNGNVEKDSLVRADALHRPLREVKRKLSPLNFIDRAQIAAAVQSLRSDGLKQAQYSPSLMLKSGESKPTSTQPRTAYILQRFSSVKGKKGAAHSGFTFGEHSNVVRGSNSPCDMASEPEVSADMMGSYGQCSKSVASVKVADGIPSSASTSSTVGFQGCDSGIAESIHEVVQVGNQVRDASMADPHHEVVQSQLHESINEYSDNNGAKDADGEVTILGFGMGRPCAMQYEVTGGDGDRGFTAHGFSISVRSSDERGVGADSMELEGGGEIDEPQC</sequence>
<reference evidence="3 4" key="1">
    <citation type="submission" date="2024-01" db="EMBL/GenBank/DDBJ databases">
        <title>A telomere-to-telomere, gap-free genome of sweet tea (Lithocarpus litseifolius).</title>
        <authorList>
            <person name="Zhou J."/>
        </authorList>
    </citation>
    <scope>NUCLEOTIDE SEQUENCE [LARGE SCALE GENOMIC DNA]</scope>
    <source>
        <strain evidence="3">Zhou-2022a</strain>
        <tissue evidence="3">Leaf</tissue>
    </source>
</reference>
<dbReference type="InterPro" id="IPR040256">
    <property type="entry name" value="At4g02000-like"/>
</dbReference>
<proteinExistence type="predicted"/>
<accession>A0AAW2C101</accession>
<dbReference type="InterPro" id="IPR025558">
    <property type="entry name" value="DUF4283"/>
</dbReference>
<protein>
    <recommendedName>
        <fullName evidence="2">DUF4283 domain-containing protein</fullName>
    </recommendedName>
</protein>
<name>A0AAW2C101_9ROSI</name>
<feature type="compositionally biased region" description="Acidic residues" evidence="1">
    <location>
        <begin position="452"/>
        <end position="465"/>
    </location>
</feature>
<evidence type="ECO:0000313" key="4">
    <source>
        <dbReference type="Proteomes" id="UP001459277"/>
    </source>
</evidence>
<organism evidence="3 4">
    <name type="scientific">Lithocarpus litseifolius</name>
    <dbReference type="NCBI Taxonomy" id="425828"/>
    <lineage>
        <taxon>Eukaryota</taxon>
        <taxon>Viridiplantae</taxon>
        <taxon>Streptophyta</taxon>
        <taxon>Embryophyta</taxon>
        <taxon>Tracheophyta</taxon>
        <taxon>Spermatophyta</taxon>
        <taxon>Magnoliopsida</taxon>
        <taxon>eudicotyledons</taxon>
        <taxon>Gunneridae</taxon>
        <taxon>Pentapetalae</taxon>
        <taxon>rosids</taxon>
        <taxon>fabids</taxon>
        <taxon>Fagales</taxon>
        <taxon>Fagaceae</taxon>
        <taxon>Lithocarpus</taxon>
    </lineage>
</organism>
<dbReference type="EMBL" id="JAZDWU010000009">
    <property type="protein sequence ID" value="KAK9991782.1"/>
    <property type="molecule type" value="Genomic_DNA"/>
</dbReference>
<comment type="caution">
    <text evidence="3">The sequence shown here is derived from an EMBL/GenBank/DDBJ whole genome shotgun (WGS) entry which is preliminary data.</text>
</comment>
<feature type="domain" description="DUF4283" evidence="2">
    <location>
        <begin position="73"/>
        <end position="117"/>
    </location>
</feature>
<dbReference type="Proteomes" id="UP001459277">
    <property type="component" value="Unassembled WGS sequence"/>
</dbReference>